<evidence type="ECO:0000256" key="3">
    <source>
        <dbReference type="ARBA" id="ARBA00022448"/>
    </source>
</evidence>
<evidence type="ECO:0000256" key="7">
    <source>
        <dbReference type="ARBA" id="ARBA00022840"/>
    </source>
</evidence>
<dbReference type="InterPro" id="IPR003593">
    <property type="entry name" value="AAA+_ATPase"/>
</dbReference>
<evidence type="ECO:0000256" key="1">
    <source>
        <dbReference type="ARBA" id="ARBA00004141"/>
    </source>
</evidence>
<comment type="caution">
    <text evidence="13">The sequence shown here is derived from an EMBL/GenBank/DDBJ whole genome shotgun (WGS) entry which is preliminary data.</text>
</comment>
<evidence type="ECO:0000256" key="4">
    <source>
        <dbReference type="ARBA" id="ARBA00022692"/>
    </source>
</evidence>
<protein>
    <submittedName>
        <fullName evidence="13">Uncharacterized protein</fullName>
    </submittedName>
</protein>
<evidence type="ECO:0000256" key="8">
    <source>
        <dbReference type="ARBA" id="ARBA00022989"/>
    </source>
</evidence>
<dbReference type="PANTHER" id="PTHR43394">
    <property type="entry name" value="ATP-DEPENDENT PERMEASE MDL1, MITOCHONDRIAL"/>
    <property type="match status" value="1"/>
</dbReference>
<keyword evidence="6" id="KW-0547">Nucleotide-binding</keyword>
<accession>A0ABQ7QW28</accession>
<keyword evidence="5" id="KW-0677">Repeat</keyword>
<dbReference type="Proteomes" id="UP000823941">
    <property type="component" value="Chromosome 7"/>
</dbReference>
<feature type="transmembrane region" description="Helical" evidence="10">
    <location>
        <begin position="266"/>
        <end position="290"/>
    </location>
</feature>
<name>A0ABQ7QW28_PLUXY</name>
<dbReference type="InterPro" id="IPR003439">
    <property type="entry name" value="ABC_transporter-like_ATP-bd"/>
</dbReference>
<dbReference type="EMBL" id="JAHIBW010000007">
    <property type="protein sequence ID" value="KAG7309248.1"/>
    <property type="molecule type" value="Genomic_DNA"/>
</dbReference>
<evidence type="ECO:0000259" key="12">
    <source>
        <dbReference type="PROSITE" id="PS50929"/>
    </source>
</evidence>
<keyword evidence="7" id="KW-0067">ATP-binding</keyword>
<dbReference type="PANTHER" id="PTHR43394:SF11">
    <property type="entry name" value="ATP-BINDING CASSETTE TRANSPORTER"/>
    <property type="match status" value="1"/>
</dbReference>
<evidence type="ECO:0000259" key="11">
    <source>
        <dbReference type="PROSITE" id="PS50893"/>
    </source>
</evidence>
<evidence type="ECO:0000256" key="6">
    <source>
        <dbReference type="ARBA" id="ARBA00022741"/>
    </source>
</evidence>
<keyword evidence="14" id="KW-1185">Reference proteome</keyword>
<feature type="transmembrane region" description="Helical" evidence="10">
    <location>
        <begin position="373"/>
        <end position="390"/>
    </location>
</feature>
<comment type="similarity">
    <text evidence="2">Belongs to the ABC transporter superfamily. ABCB family. Multidrug resistance exporter (TC 3.A.1.201) subfamily.</text>
</comment>
<dbReference type="CDD" id="cd18578">
    <property type="entry name" value="ABC_6TM_Pgp_ABCB1_D2_like"/>
    <property type="match status" value="1"/>
</dbReference>
<evidence type="ECO:0000256" key="9">
    <source>
        <dbReference type="ARBA" id="ARBA00023136"/>
    </source>
</evidence>
<organism evidence="13 14">
    <name type="scientific">Plutella xylostella</name>
    <name type="common">Diamondback moth</name>
    <name type="synonym">Plutella maculipennis</name>
    <dbReference type="NCBI Taxonomy" id="51655"/>
    <lineage>
        <taxon>Eukaryota</taxon>
        <taxon>Metazoa</taxon>
        <taxon>Ecdysozoa</taxon>
        <taxon>Arthropoda</taxon>
        <taxon>Hexapoda</taxon>
        <taxon>Insecta</taxon>
        <taxon>Pterygota</taxon>
        <taxon>Neoptera</taxon>
        <taxon>Endopterygota</taxon>
        <taxon>Lepidoptera</taxon>
        <taxon>Glossata</taxon>
        <taxon>Ditrysia</taxon>
        <taxon>Yponomeutoidea</taxon>
        <taxon>Plutellidae</taxon>
        <taxon>Plutella</taxon>
    </lineage>
</organism>
<sequence>MIVSPEASREQVERVAKIAFAHEFIINLPNGYDTLIGERGLSLSGGQKQRIAIARALLRDPAILLLDEATSALDPRSEVKVQEALDRASENRTTVIVSHRLSTIVNADRIVCMDKGAIVEMGTHDELISLKGHYWKLVMTEKSKTEPDIIGHVGDAETSEFDLTLSSEEQNTNVVRRLHKKCGSEDSKSMDLLQMKVLNEDNETNNQKEAMKSLSTIELLKLNRKEWYLLVIGIGSAVIQGWVHSLTAIVLSYAVESFTKYDRDEIISNCTFYAIMFVAIGVMALLTNIIQTFSLPRSSSRMCTRLRLQLFGSFLKQDMSFYDQKSNSIGSLTTKLSRDMGEVSNVTGLMLGSIADGLSATAFGLLIGLIFSWKVALIGATFVPIVIFCIKLETMARKNSAALERSSMETANAIASEAVGSIRTVQSLAIEKVFLDKVEKCSDESIRASLAGTRWRGLVFGIGQYAPYVCYMLCVMVGIFLIKTDGEYFINVLIAVRSIIGSTAILSHAMVFLPQFNSAKGSCARVLSLIRQEPKVRTEDGVVDPADWTATGEFKLSNVGFSYPSRPHEPVLSGFNLKVEAGKTVALVGPSGCGKSTVLQLLQRFYDPDSGVIELDSLNTRSQLSLPRLRRQLGVVQQEPVLFDRTLAENISYGDHARAVSMQDVVEAAKAANIHSFITSLPKGYDTPLGSSGAQLSGGQKQRVCIARALIRSPRLLLLDEATSALDASSEQAVSDALDAAAVGRTCVTIAHRLTTVQNADVICVVDEHKIVEKGSHAELMQLQGRYWKITGGHKKKSLCQPQSEEFQKE</sequence>
<dbReference type="SUPFAM" id="SSF52540">
    <property type="entry name" value="P-loop containing nucleoside triphosphate hydrolases"/>
    <property type="match status" value="2"/>
</dbReference>
<dbReference type="Pfam" id="PF00664">
    <property type="entry name" value="ABC_membrane"/>
    <property type="match status" value="1"/>
</dbReference>
<dbReference type="CDD" id="cd03249">
    <property type="entry name" value="ABC_MTABC3_MDL1_MDL2"/>
    <property type="match status" value="1"/>
</dbReference>
<reference evidence="13 14" key="1">
    <citation type="submission" date="2021-06" db="EMBL/GenBank/DDBJ databases">
        <title>A haploid diamondback moth (Plutella xylostella L.) genome assembly resolves 31 chromosomes and identifies a diamide resistance mutation.</title>
        <authorList>
            <person name="Ward C.M."/>
            <person name="Perry K.D."/>
            <person name="Baker G."/>
            <person name="Powis K."/>
            <person name="Heckel D.G."/>
            <person name="Baxter S.W."/>
        </authorList>
    </citation>
    <scope>NUCLEOTIDE SEQUENCE [LARGE SCALE GENOMIC DNA]</scope>
    <source>
        <strain evidence="13 14">LV</strain>
        <tissue evidence="13">Single pupa</tissue>
    </source>
</reference>
<feature type="transmembrane region" description="Helical" evidence="10">
    <location>
        <begin position="488"/>
        <end position="513"/>
    </location>
</feature>
<dbReference type="Gene3D" id="3.40.50.300">
    <property type="entry name" value="P-loop containing nucleotide triphosphate hydrolases"/>
    <property type="match status" value="2"/>
</dbReference>
<dbReference type="PROSITE" id="PS00211">
    <property type="entry name" value="ABC_TRANSPORTER_1"/>
    <property type="match status" value="2"/>
</dbReference>
<keyword evidence="8 10" id="KW-1133">Transmembrane helix</keyword>
<dbReference type="InterPro" id="IPR039421">
    <property type="entry name" value="Type_1_exporter"/>
</dbReference>
<keyword evidence="3" id="KW-0813">Transport</keyword>
<proteinExistence type="inferred from homology"/>
<feature type="domain" description="ABC transporter" evidence="11">
    <location>
        <begin position="554"/>
        <end position="793"/>
    </location>
</feature>
<keyword evidence="4 10" id="KW-0812">Transmembrane</keyword>
<dbReference type="SMART" id="SM00382">
    <property type="entry name" value="AAA"/>
    <property type="match status" value="2"/>
</dbReference>
<dbReference type="SUPFAM" id="SSF90123">
    <property type="entry name" value="ABC transporter transmembrane region"/>
    <property type="match status" value="1"/>
</dbReference>
<dbReference type="InterPro" id="IPR027417">
    <property type="entry name" value="P-loop_NTPase"/>
</dbReference>
<dbReference type="InterPro" id="IPR017871">
    <property type="entry name" value="ABC_transporter-like_CS"/>
</dbReference>
<evidence type="ECO:0000256" key="2">
    <source>
        <dbReference type="ARBA" id="ARBA00007577"/>
    </source>
</evidence>
<evidence type="ECO:0000313" key="14">
    <source>
        <dbReference type="Proteomes" id="UP000823941"/>
    </source>
</evidence>
<feature type="transmembrane region" description="Helical" evidence="10">
    <location>
        <begin position="227"/>
        <end position="254"/>
    </location>
</feature>
<dbReference type="PROSITE" id="PS50893">
    <property type="entry name" value="ABC_TRANSPORTER_2"/>
    <property type="match status" value="1"/>
</dbReference>
<feature type="transmembrane region" description="Helical" evidence="10">
    <location>
        <begin position="457"/>
        <end position="482"/>
    </location>
</feature>
<evidence type="ECO:0000313" key="13">
    <source>
        <dbReference type="EMBL" id="KAG7309248.1"/>
    </source>
</evidence>
<dbReference type="PROSITE" id="PS50929">
    <property type="entry name" value="ABC_TM1F"/>
    <property type="match status" value="1"/>
</dbReference>
<dbReference type="InterPro" id="IPR011527">
    <property type="entry name" value="ABC1_TM_dom"/>
</dbReference>
<dbReference type="Gene3D" id="1.20.1560.10">
    <property type="entry name" value="ABC transporter type 1, transmembrane domain"/>
    <property type="match status" value="1"/>
</dbReference>
<evidence type="ECO:0000256" key="10">
    <source>
        <dbReference type="SAM" id="Phobius"/>
    </source>
</evidence>
<gene>
    <name evidence="13" type="ORF">JYU34_005181</name>
</gene>
<dbReference type="InterPro" id="IPR036640">
    <property type="entry name" value="ABC1_TM_sf"/>
</dbReference>
<dbReference type="Pfam" id="PF00005">
    <property type="entry name" value="ABC_tran"/>
    <property type="match status" value="2"/>
</dbReference>
<keyword evidence="9 10" id="KW-0472">Membrane</keyword>
<comment type="subcellular location">
    <subcellularLocation>
        <location evidence="1">Membrane</location>
        <topology evidence="1">Multi-pass membrane protein</topology>
    </subcellularLocation>
</comment>
<evidence type="ECO:0000256" key="5">
    <source>
        <dbReference type="ARBA" id="ARBA00022737"/>
    </source>
</evidence>
<feature type="domain" description="ABC transmembrane type-1" evidence="12">
    <location>
        <begin position="231"/>
        <end position="515"/>
    </location>
</feature>